<dbReference type="SUPFAM" id="SSF53448">
    <property type="entry name" value="Nucleotide-diphospho-sugar transferases"/>
    <property type="match status" value="1"/>
</dbReference>
<evidence type="ECO:0000256" key="5">
    <source>
        <dbReference type="ARBA" id="ARBA00022989"/>
    </source>
</evidence>
<dbReference type="Gene3D" id="3.90.550.10">
    <property type="entry name" value="Spore Coat Polysaccharide Biosynthesis Protein SpsA, Chain A"/>
    <property type="match status" value="1"/>
</dbReference>
<dbReference type="Gramene" id="MELO3C016269.2.1">
    <property type="protein sequence ID" value="MELO3C016269.2.1"/>
    <property type="gene ID" value="MELO3C016269.2"/>
</dbReference>
<keyword evidence="5 11" id="KW-1133">Transmembrane helix</keyword>
<feature type="binding site" evidence="9">
    <location>
        <position position="121"/>
    </location>
    <ligand>
        <name>UDP-alpha-D-glucose</name>
        <dbReference type="ChEBI" id="CHEBI:58885"/>
    </ligand>
</feature>
<sequence>MEDIRARAVAKGLQLNSQHIPSRAITFNRLFAPIYAGGLLALFYYHITSLVNSTSLGSFFISVSLFISDAILAYMWATAQSFRMNPLRRREYPASLKELLKKDSDFPALDVFICTADPYKEPPINVVNTALSVMAFDYPTSKISVYVSDDGGSAMTLFAFMEAARFAATWLPFCRRNDVGDRNPDAFFASSNHDSYSEREEIKIMYDKMKMRVETTCEKWKIGDEYLNGEEECMAFNQWTKSFTPQNHPTVIKVLLDTSKNKDICGEALPNLIYVSRQKSVTSHHHFKTGALNVLLRVSAIMTNAPVILTLDCDTYSNDPQTAIRALCYFLDPKLGNDLGYVQFPQRFCGVSKNDIYCGELKHLFIINSSGMDGLLGPNYVGTGCFFARRAFFGVPSSLELPELSKLSPNHVVERHIKSQEVLDLAHLVASCDYENNTKWGFKLGFRYGSLVEDYFTGYCLQCEGWKSLFCNPKRAAFYGDVPITLLSVVNQMKRWSVGLLEVTFSKYNPITYGVRSMGLLMGLSYAHYAFWPFWSIPVTVYAFLPQLALISATQIFPKVWDAWFVVYILLFLGAYGEDLVEFILFGGTFQRWWNDQRMWMIRSGSSLLFGCIEFTLKSLGINSNFGFNITGKAMDEEQSKRYKKELFEFGVFSPMFVPITTAAIVNLASFICGLIEIWKSGGAWEHLFAQMLVAGFGVVNCWPVYEAMALRNDGGKLPPKLTFFCFSLALLLCSFAAFFR</sequence>
<feature type="active site" evidence="8">
    <location>
        <position position="150"/>
    </location>
</feature>
<keyword evidence="2" id="KW-0328">Glycosyltransferase</keyword>
<evidence type="ECO:0000256" key="1">
    <source>
        <dbReference type="ARBA" id="ARBA00004127"/>
    </source>
</evidence>
<feature type="transmembrane region" description="Helical" evidence="11">
    <location>
        <begin position="59"/>
        <end position="79"/>
    </location>
</feature>
<reference evidence="12" key="1">
    <citation type="submission" date="2023-03" db="UniProtKB">
        <authorList>
            <consortium name="EnsemblPlants"/>
        </authorList>
    </citation>
    <scope>IDENTIFICATION</scope>
</reference>
<feature type="transmembrane region" description="Helical" evidence="11">
    <location>
        <begin position="722"/>
        <end position="740"/>
    </location>
</feature>
<evidence type="ECO:0000256" key="10">
    <source>
        <dbReference type="PIRSR" id="PIRSR605150-3"/>
    </source>
</evidence>
<dbReference type="GO" id="GO:0016020">
    <property type="term" value="C:membrane"/>
    <property type="evidence" value="ECO:0007669"/>
    <property type="project" value="InterPro"/>
</dbReference>
<keyword evidence="6 11" id="KW-0472">Membrane</keyword>
<feature type="active site" evidence="8">
    <location>
        <position position="454"/>
    </location>
</feature>
<dbReference type="PANTHER" id="PTHR13301">
    <property type="entry name" value="X-BOX TRANSCRIPTION FACTOR-RELATED"/>
    <property type="match status" value="1"/>
</dbReference>
<keyword evidence="4 11" id="KW-0812">Transmembrane</keyword>
<dbReference type="Pfam" id="PF03552">
    <property type="entry name" value="Cellulose_synt"/>
    <property type="match status" value="2"/>
</dbReference>
<evidence type="ECO:0000313" key="12">
    <source>
        <dbReference type="EnsemblPlants" id="MELO3C016269.2.1"/>
    </source>
</evidence>
<feature type="transmembrane region" description="Helical" evidence="11">
    <location>
        <begin position="565"/>
        <end position="588"/>
    </location>
</feature>
<name>A0A1S3BT80_CUCME</name>
<dbReference type="FunFam" id="3.90.550.10:FF:000135">
    <property type="entry name" value="Cellulose synthase-like protein G3"/>
    <property type="match status" value="1"/>
</dbReference>
<feature type="binding site" evidence="9">
    <location>
        <position position="150"/>
    </location>
    <ligand>
        <name>UDP-alpha-D-glucose</name>
        <dbReference type="ChEBI" id="CHEBI:58885"/>
    </ligand>
</feature>
<dbReference type="InterPro" id="IPR029044">
    <property type="entry name" value="Nucleotide-diphossugar_trans"/>
</dbReference>
<dbReference type="GO" id="GO:0016760">
    <property type="term" value="F:cellulose synthase (UDP-forming) activity"/>
    <property type="evidence" value="ECO:0007669"/>
    <property type="project" value="InterPro"/>
</dbReference>
<feature type="transmembrane region" description="Helical" evidence="11">
    <location>
        <begin position="526"/>
        <end position="545"/>
    </location>
</feature>
<keyword evidence="7" id="KW-0961">Cell wall biogenesis/degradation</keyword>
<evidence type="ECO:0000256" key="9">
    <source>
        <dbReference type="PIRSR" id="PIRSR605150-2"/>
    </source>
</evidence>
<dbReference type="AlphaFoldDB" id="A0A1S3BT80"/>
<evidence type="ECO:0000256" key="6">
    <source>
        <dbReference type="ARBA" id="ARBA00023136"/>
    </source>
</evidence>
<feature type="binding site" evidence="9">
    <location>
        <position position="120"/>
    </location>
    <ligand>
        <name>UDP-alpha-D-glucose</name>
        <dbReference type="ChEBI" id="CHEBI:58885"/>
    </ligand>
</feature>
<evidence type="ECO:0000256" key="11">
    <source>
        <dbReference type="SAM" id="Phobius"/>
    </source>
</evidence>
<dbReference type="GO" id="GO:0030244">
    <property type="term" value="P:cellulose biosynthetic process"/>
    <property type="evidence" value="ECO:0007669"/>
    <property type="project" value="InterPro"/>
</dbReference>
<evidence type="ECO:0000256" key="4">
    <source>
        <dbReference type="ARBA" id="ARBA00022692"/>
    </source>
</evidence>
<dbReference type="EnsemblPlants" id="MELO3C016269.2.1">
    <property type="protein sequence ID" value="MELO3C016269.2.1"/>
    <property type="gene ID" value="MELO3C016269.2"/>
</dbReference>
<protein>
    <submittedName>
        <fullName evidence="12">Uncharacterized protein</fullName>
    </submittedName>
</protein>
<keyword evidence="3" id="KW-0808">Transferase</keyword>
<feature type="transmembrane region" description="Helical" evidence="11">
    <location>
        <begin position="30"/>
        <end position="47"/>
    </location>
</feature>
<comment type="subcellular location">
    <subcellularLocation>
        <location evidence="1">Endomembrane system</location>
        <topology evidence="1">Multi-pass membrane protein</topology>
    </subcellularLocation>
</comment>
<dbReference type="GO" id="GO:0012505">
    <property type="term" value="C:endomembrane system"/>
    <property type="evidence" value="ECO:0007669"/>
    <property type="project" value="UniProtKB-SubCell"/>
</dbReference>
<dbReference type="eggNOG" id="ENOG502QZE9">
    <property type="taxonomic scope" value="Eukaryota"/>
</dbReference>
<evidence type="ECO:0000256" key="7">
    <source>
        <dbReference type="ARBA" id="ARBA00023316"/>
    </source>
</evidence>
<dbReference type="GO" id="GO:0071555">
    <property type="term" value="P:cell wall organization"/>
    <property type="evidence" value="ECO:0007669"/>
    <property type="project" value="UniProtKB-KW"/>
</dbReference>
<feature type="binding site" evidence="10">
    <location>
        <position position="288"/>
    </location>
    <ligand>
        <name>Mn(2+)</name>
        <dbReference type="ChEBI" id="CHEBI:29035"/>
    </ligand>
</feature>
<evidence type="ECO:0000256" key="3">
    <source>
        <dbReference type="ARBA" id="ARBA00022679"/>
    </source>
</evidence>
<feature type="transmembrane region" description="Helical" evidence="11">
    <location>
        <begin position="656"/>
        <end position="676"/>
    </location>
</feature>
<evidence type="ECO:0000256" key="8">
    <source>
        <dbReference type="PIRSR" id="PIRSR605150-1"/>
    </source>
</evidence>
<proteinExistence type="predicted"/>
<organism evidence="12">
    <name type="scientific">Cucumis melo</name>
    <name type="common">Muskmelon</name>
    <dbReference type="NCBI Taxonomy" id="3656"/>
    <lineage>
        <taxon>Eukaryota</taxon>
        <taxon>Viridiplantae</taxon>
        <taxon>Streptophyta</taxon>
        <taxon>Embryophyta</taxon>
        <taxon>Tracheophyta</taxon>
        <taxon>Spermatophyta</taxon>
        <taxon>Magnoliopsida</taxon>
        <taxon>eudicotyledons</taxon>
        <taxon>Gunneridae</taxon>
        <taxon>Pentapetalae</taxon>
        <taxon>rosids</taxon>
        <taxon>fabids</taxon>
        <taxon>Cucurbitales</taxon>
        <taxon>Cucurbitaceae</taxon>
        <taxon>Benincaseae</taxon>
        <taxon>Cucumis</taxon>
    </lineage>
</organism>
<gene>
    <name evidence="12" type="primary">103493260</name>
</gene>
<dbReference type="InterPro" id="IPR005150">
    <property type="entry name" value="Cellulose_synth"/>
</dbReference>
<accession>A0A1S3BT80</accession>
<feature type="transmembrane region" description="Helical" evidence="11">
    <location>
        <begin position="688"/>
        <end position="706"/>
    </location>
</feature>
<feature type="binding site" evidence="10">
    <location>
        <position position="312"/>
    </location>
    <ligand>
        <name>Mn(2+)</name>
        <dbReference type="ChEBI" id="CHEBI:29035"/>
    </ligand>
</feature>
<evidence type="ECO:0000256" key="2">
    <source>
        <dbReference type="ARBA" id="ARBA00022676"/>
    </source>
</evidence>